<organism evidence="3 4">
    <name type="scientific">Eumeta variegata</name>
    <name type="common">Bagworm moth</name>
    <name type="synonym">Eumeta japonica</name>
    <dbReference type="NCBI Taxonomy" id="151549"/>
    <lineage>
        <taxon>Eukaryota</taxon>
        <taxon>Metazoa</taxon>
        <taxon>Ecdysozoa</taxon>
        <taxon>Arthropoda</taxon>
        <taxon>Hexapoda</taxon>
        <taxon>Insecta</taxon>
        <taxon>Pterygota</taxon>
        <taxon>Neoptera</taxon>
        <taxon>Endopterygota</taxon>
        <taxon>Lepidoptera</taxon>
        <taxon>Glossata</taxon>
        <taxon>Ditrysia</taxon>
        <taxon>Tineoidea</taxon>
        <taxon>Psychidae</taxon>
        <taxon>Oiketicinae</taxon>
        <taxon>Eumeta</taxon>
    </lineage>
</organism>
<sequence>MPDRPRDEKGQRDQVRTFRDTIPKGGRRKRNETKGLNTRLRGASGVSRTGPDQYVAGARLIAVLISTLAFFLVRRITARGKPVHKRNYLRRFVFRLAGIPERGVSREGVHAKTFKIAEMFTLWFYAIKHKYMHVRAVAALGVGDVGDRRRPRA</sequence>
<protein>
    <submittedName>
        <fullName evidence="3">Uncharacterized protein</fullName>
    </submittedName>
</protein>
<dbReference type="AlphaFoldDB" id="A0A4C1VTC5"/>
<dbReference type="Proteomes" id="UP000299102">
    <property type="component" value="Unassembled WGS sequence"/>
</dbReference>
<keyword evidence="2" id="KW-1133">Transmembrane helix</keyword>
<feature type="transmembrane region" description="Helical" evidence="2">
    <location>
        <begin position="54"/>
        <end position="73"/>
    </location>
</feature>
<feature type="compositionally biased region" description="Basic and acidic residues" evidence="1">
    <location>
        <begin position="1"/>
        <end position="22"/>
    </location>
</feature>
<gene>
    <name evidence="3" type="ORF">EVAR_36205_1</name>
</gene>
<name>A0A4C1VTC5_EUMVA</name>
<keyword evidence="2" id="KW-0472">Membrane</keyword>
<reference evidence="3 4" key="1">
    <citation type="journal article" date="2019" name="Commun. Biol.">
        <title>The bagworm genome reveals a unique fibroin gene that provides high tensile strength.</title>
        <authorList>
            <person name="Kono N."/>
            <person name="Nakamura H."/>
            <person name="Ohtoshi R."/>
            <person name="Tomita M."/>
            <person name="Numata K."/>
            <person name="Arakawa K."/>
        </authorList>
    </citation>
    <scope>NUCLEOTIDE SEQUENCE [LARGE SCALE GENOMIC DNA]</scope>
</reference>
<accession>A0A4C1VTC5</accession>
<comment type="caution">
    <text evidence="3">The sequence shown here is derived from an EMBL/GenBank/DDBJ whole genome shotgun (WGS) entry which is preliminary data.</text>
</comment>
<feature type="region of interest" description="Disordered" evidence="1">
    <location>
        <begin position="1"/>
        <end position="33"/>
    </location>
</feature>
<evidence type="ECO:0000313" key="3">
    <source>
        <dbReference type="EMBL" id="GBP41449.1"/>
    </source>
</evidence>
<evidence type="ECO:0000256" key="1">
    <source>
        <dbReference type="SAM" id="MobiDB-lite"/>
    </source>
</evidence>
<dbReference type="EMBL" id="BGZK01000399">
    <property type="protein sequence ID" value="GBP41449.1"/>
    <property type="molecule type" value="Genomic_DNA"/>
</dbReference>
<keyword evidence="4" id="KW-1185">Reference proteome</keyword>
<keyword evidence="2" id="KW-0812">Transmembrane</keyword>
<evidence type="ECO:0000256" key="2">
    <source>
        <dbReference type="SAM" id="Phobius"/>
    </source>
</evidence>
<proteinExistence type="predicted"/>
<evidence type="ECO:0000313" key="4">
    <source>
        <dbReference type="Proteomes" id="UP000299102"/>
    </source>
</evidence>